<evidence type="ECO:0000313" key="2">
    <source>
        <dbReference type="Proteomes" id="UP000188543"/>
    </source>
</evidence>
<organism evidence="1 2">
    <name type="scientific">Burkholderia cenocepacia</name>
    <dbReference type="NCBI Taxonomy" id="95486"/>
    <lineage>
        <taxon>Bacteria</taxon>
        <taxon>Pseudomonadati</taxon>
        <taxon>Pseudomonadota</taxon>
        <taxon>Betaproteobacteria</taxon>
        <taxon>Burkholderiales</taxon>
        <taxon>Burkholderiaceae</taxon>
        <taxon>Burkholderia</taxon>
        <taxon>Burkholderia cepacia complex</taxon>
    </lineage>
</organism>
<name>A0A1V2W8C4_9BURK</name>
<accession>A0A1V2W8C4</accession>
<dbReference type="InterPro" id="IPR027417">
    <property type="entry name" value="P-loop_NTPase"/>
</dbReference>
<dbReference type="SUPFAM" id="SSF52540">
    <property type="entry name" value="P-loop containing nucleoside triphosphate hydrolases"/>
    <property type="match status" value="1"/>
</dbReference>
<comment type="caution">
    <text evidence="1">The sequence shown here is derived from an EMBL/GenBank/DDBJ whole genome shotgun (WGS) entry which is preliminary data.</text>
</comment>
<dbReference type="Gene3D" id="3.40.50.300">
    <property type="entry name" value="P-loop containing nucleotide triphosphate hydrolases"/>
    <property type="match status" value="1"/>
</dbReference>
<dbReference type="CDD" id="cd00009">
    <property type="entry name" value="AAA"/>
    <property type="match status" value="1"/>
</dbReference>
<sequence>MAGVVEAHIRRSWQAAYGTAPTSSAIGTLLRLIHLQFIDVEPGERDRLSAMDDLRSQVLTDPNQAEAAFSHLVAHCTRLRSDQSGADTSTLLSTLAHAGVGLQAAPDYRADIAALRAWTSRRLATATRFTRLIECHPGSVIERLVWPGFVEAAQQNSVLLVGEPGAGKTGIAYRLAETEIAASRDVVFIPVDIMTVNGLAALRAELGISHELGEILTNWPGAQRGLLIVDALDAARKSEIQTTLRVVIEDVMRQAGSRWNVVASIRSYDLRQGAEWARLFRGRPPTPDHADPGFSAVRHILVARLTEPELAQITTFSPRLKGLYDTASEPLRGLLRNIFNLRLLAELIEDGIVTSALVDITTQSGLLDIYWNHRIRRSDGNHDRRELALRAVVDQMLVSRSLQAIRHDVLAQADPAAIVELEQLDILRAEDEYGQSEDTLLFSHHILFDYAVARLVFRRGRDSVTLVDRLVREPVLVLMLRPSLSLAFSDVWSDGQSGRQRFWSLVFAVAREPSVPPVGQLIGAVTIAEQAKVLVDLQPLLDALAPASPLQSMAELVLQHLTSALLARPKADASWVGSDVAPWMAFAEALSQIGSDAAMNTVRILVQSGTAKPGELSHAQLALAGAAARRLLEYAWSHDPRIGLFIINSINGVANTTVSNPQATIAILRRALDPEHIRQFGYEELHWIARHVRTYASHDLKFIVDLYASAYDYEEMLRDAKTSISNSAITGLTSTRRQDYEMAWWSLADVAPWLLDEHPAEGTRAIARGLDGYIRRHEIGRWGENSREEFNFDGRPVRFVHDGSYGWNGQGVKHYRDAPVLLDKFDDFLERLSVRENAQEEFVRVVEAVADEAGNAVLWARLLAAAAKHPTVFGPPVLSLASATPVLGSLETRFQVGNYLKAVFSTLSSPQKTSIEHAILDLSGPQSSSKKILAGCLSAADCVTPEMQSLQARLAADVEAPANSPAMRFEFSSRLYNTDAYLADIGVDVTDEHSVSIRDLMRPVEALPNTSDPSLSLEDARRRLDLIDPLVDRLVSFSHGEIDQKLYEIATGIAAEAAHRVAIASFDVIDQTDVRDRLKRIFLFAKESTFPSFSQDHEDSFHDQASWGAPSARNGAAAGLMALARSRNPLDPDVQAAVRELARDRVCDVRLQIVQNLYVLRDNNPEWVWAEIERVVEHEYTRQVVDSAIHSLAHVADLDISRAIRIAKRVLDRYSGQEGPGIGQVCQTAASLIVDIHFVFSFPEADEFYAEQLADPSLHVENLHAWVARHSDKLTIGDDTGSDQDVQRAKTIEFYLDTASAVSEAVKEIYSEHDPTKSRDWPLEVVSKAQALNSVLDDMALRIYFASGGSNDADGSHTELGRRWRLYRELVPVLDRLAECSVVHTAYYLIQSLENFIPTDPAGVFRLIVKSVMASSRFGYTFESMGADVIVRIVEKYLADYRDVFSDDTRLDELMACLNLFVSAGWPAAQSVTFRLAEIWR</sequence>
<dbReference type="Proteomes" id="UP000188543">
    <property type="component" value="Unassembled WGS sequence"/>
</dbReference>
<protein>
    <submittedName>
        <fullName evidence="1">Uncharacterized protein</fullName>
    </submittedName>
</protein>
<dbReference type="EMBL" id="MUTJ01000027">
    <property type="protein sequence ID" value="ONU89910.1"/>
    <property type="molecule type" value="Genomic_DNA"/>
</dbReference>
<proteinExistence type="predicted"/>
<gene>
    <name evidence="1" type="ORF">A8E72_08475</name>
</gene>
<reference evidence="1 2" key="1">
    <citation type="submission" date="2016-08" db="EMBL/GenBank/DDBJ databases">
        <authorList>
            <person name="Seilhamer J.J."/>
        </authorList>
    </citation>
    <scope>NUCLEOTIDE SEQUENCE [LARGE SCALE GENOMIC DNA]</scope>
    <source>
        <strain evidence="1 2">VC14762</strain>
    </source>
</reference>
<evidence type="ECO:0000313" key="1">
    <source>
        <dbReference type="EMBL" id="ONU89910.1"/>
    </source>
</evidence>